<dbReference type="Proteomes" id="UP000006008">
    <property type="component" value="Unassembled WGS sequence"/>
</dbReference>
<keyword evidence="1" id="KW-0732">Signal</keyword>
<dbReference type="PATRIC" id="fig|742725.3.peg.1320"/>
<dbReference type="eggNOG" id="COG3408">
    <property type="taxonomic scope" value="Bacteria"/>
</dbReference>
<comment type="caution">
    <text evidence="4">The sequence shown here is derived from an EMBL/GenBank/DDBJ whole genome shotgun (WGS) entry which is preliminary data.</text>
</comment>
<dbReference type="OrthoDB" id="9815108at2"/>
<evidence type="ECO:0008006" key="6">
    <source>
        <dbReference type="Google" id="ProtNLM"/>
    </source>
</evidence>
<dbReference type="Pfam" id="PF17390">
    <property type="entry name" value="Bac_rhamnosid_C"/>
    <property type="match status" value="1"/>
</dbReference>
<sequence>MKPILLSLLLLFAVPVCAALPPVFPAEAVEKSQADLRTTTYLSPVRVMWIQNEELVEGADHLLAKGKGQMINAPYPHCVMTSREGRRPSLLLDFGREIQGGVQIVTAGITGHKPARVRVRLGESASEAMCEITPESGATNDHAMRDYVMYLPWYGVSETGNSGFRFVRIDLLEDDVVVPVQEIRAKFTYRDIPYLGSFRSSDTRLDSIWMTGAYTVHLNMQDYLWDGIKRDRLVWMGDAHPELCTMLAVFGDNEVMKKTLDQARDQTPLPGWMNGICAYSLWWALIHHDYYMYTGDLDYLREQQSYMNALFDMAAGMVDGQGHEHMTGAGRFLDWPTSRDRKAVDAGLHALLLMTFDAGIRMAGALGDTALAAKCSSAAERMRKVTPDYATTKQSAALAALAGLVPARQVNEEVLKKGGVEGFSTFYGYYMLQAKAKAGDYAGAIDNIDTYWGAMLDLGATTFWEDFDIKWLDNAARIDELVPEGKVDVHRSYGDFCYKGFRHSFCHGWASGPTAWLSEHVLGISIVEPGCKAVRVRPHLGGLQWAEGTFPTPYGVISVRHERQGDGTVKSKISAPKGVKIVR</sequence>
<dbReference type="InterPro" id="IPR035396">
    <property type="entry name" value="Bac_rhamnosid6H"/>
</dbReference>
<dbReference type="GO" id="GO:0005975">
    <property type="term" value="P:carbohydrate metabolic process"/>
    <property type="evidence" value="ECO:0007669"/>
    <property type="project" value="InterPro"/>
</dbReference>
<evidence type="ECO:0000313" key="4">
    <source>
        <dbReference type="EMBL" id="EHB92377.1"/>
    </source>
</evidence>
<feature type="signal peptide" evidence="1">
    <location>
        <begin position="1"/>
        <end position="18"/>
    </location>
</feature>
<dbReference type="InterPro" id="IPR012341">
    <property type="entry name" value="6hp_glycosidase-like_sf"/>
</dbReference>
<dbReference type="PANTHER" id="PTHR34987">
    <property type="entry name" value="C, PUTATIVE (AFU_ORTHOLOGUE AFUA_3G02880)-RELATED"/>
    <property type="match status" value="1"/>
</dbReference>
<evidence type="ECO:0000313" key="5">
    <source>
        <dbReference type="Proteomes" id="UP000006008"/>
    </source>
</evidence>
<proteinExistence type="predicted"/>
<evidence type="ECO:0000259" key="2">
    <source>
        <dbReference type="Pfam" id="PF17389"/>
    </source>
</evidence>
<protein>
    <recommendedName>
        <fullName evidence="6">Alpha-L-rhamnosidase</fullName>
    </recommendedName>
</protein>
<name>G5H8I2_9BACT</name>
<reference evidence="4 5" key="1">
    <citation type="submission" date="2011-08" db="EMBL/GenBank/DDBJ databases">
        <title>The Genome Sequence of Alistipes indistinctus YIT 12060.</title>
        <authorList>
            <consortium name="The Broad Institute Genome Sequencing Platform"/>
            <person name="Earl A."/>
            <person name="Ward D."/>
            <person name="Feldgarden M."/>
            <person name="Gevers D."/>
            <person name="Morotomi M."/>
            <person name="Young S.K."/>
            <person name="Zeng Q."/>
            <person name="Gargeya S."/>
            <person name="Fitzgerald M."/>
            <person name="Haas B."/>
            <person name="Abouelleil A."/>
            <person name="Alvarado L."/>
            <person name="Arachchi H.M."/>
            <person name="Berlin A."/>
            <person name="Brown A."/>
            <person name="Chapman S.B."/>
            <person name="Chen Z."/>
            <person name="Dunbar C."/>
            <person name="Freedman E."/>
            <person name="Gearin G."/>
            <person name="Gellesch M."/>
            <person name="Goldberg J."/>
            <person name="Griggs A."/>
            <person name="Gujja S."/>
            <person name="Heiman D."/>
            <person name="Howarth C."/>
            <person name="Larson L."/>
            <person name="Lui A."/>
            <person name="MacDonald P.J.P."/>
            <person name="Montmayeur A."/>
            <person name="Murphy C."/>
            <person name="Neiman D."/>
            <person name="Pearson M."/>
            <person name="Priest M."/>
            <person name="Roberts A."/>
            <person name="Saif S."/>
            <person name="Shea T."/>
            <person name="Shenoy N."/>
            <person name="Sisk P."/>
            <person name="Stolte C."/>
            <person name="Sykes S."/>
            <person name="Wortman J."/>
            <person name="Nusbaum C."/>
            <person name="Birren B."/>
        </authorList>
    </citation>
    <scope>NUCLEOTIDE SEQUENCE [LARGE SCALE GENOMIC DNA]</scope>
    <source>
        <strain evidence="4 5">YIT 12060</strain>
    </source>
</reference>
<gene>
    <name evidence="4" type="ORF">HMPREF9450_01242</name>
</gene>
<feature type="chain" id="PRO_5003477933" description="Alpha-L-rhamnosidase" evidence="1">
    <location>
        <begin position="19"/>
        <end position="583"/>
    </location>
</feature>
<evidence type="ECO:0000256" key="1">
    <source>
        <dbReference type="SAM" id="SignalP"/>
    </source>
</evidence>
<dbReference type="InterPro" id="IPR008928">
    <property type="entry name" value="6-hairpin_glycosidase_sf"/>
</dbReference>
<dbReference type="HOGENOM" id="CLU_459807_0_0_10"/>
<organism evidence="4 5">
    <name type="scientific">Alistipes indistinctus YIT 12060</name>
    <dbReference type="NCBI Taxonomy" id="742725"/>
    <lineage>
        <taxon>Bacteria</taxon>
        <taxon>Pseudomonadati</taxon>
        <taxon>Bacteroidota</taxon>
        <taxon>Bacteroidia</taxon>
        <taxon>Bacteroidales</taxon>
        <taxon>Rikenellaceae</taxon>
        <taxon>Alistipes</taxon>
    </lineage>
</organism>
<feature type="domain" description="Alpha-L-rhamnosidase six-hairpin glycosidase" evidence="2">
    <location>
        <begin position="195"/>
        <end position="521"/>
    </location>
</feature>
<dbReference type="EMBL" id="ADLD01000011">
    <property type="protein sequence ID" value="EHB92377.1"/>
    <property type="molecule type" value="Genomic_DNA"/>
</dbReference>
<dbReference type="Gene3D" id="1.50.10.10">
    <property type="match status" value="1"/>
</dbReference>
<dbReference type="GeneID" id="92815727"/>
<keyword evidence="5" id="KW-1185">Reference proteome</keyword>
<dbReference type="InterPro" id="IPR035398">
    <property type="entry name" value="Bac_rhamnosid_C"/>
</dbReference>
<dbReference type="AlphaFoldDB" id="G5H8I2"/>
<feature type="domain" description="Alpha-L-rhamnosidase C-terminal" evidence="3">
    <location>
        <begin position="523"/>
        <end position="580"/>
    </location>
</feature>
<dbReference type="Gene3D" id="2.60.420.10">
    <property type="entry name" value="Maltose phosphorylase, domain 3"/>
    <property type="match status" value="1"/>
</dbReference>
<dbReference type="RefSeq" id="WP_009134048.1">
    <property type="nucleotide sequence ID" value="NZ_CP102250.1"/>
</dbReference>
<dbReference type="Pfam" id="PF17389">
    <property type="entry name" value="Bac_rhamnosid6H"/>
    <property type="match status" value="1"/>
</dbReference>
<dbReference type="STRING" id="742725.HMPREF9450_01242"/>
<dbReference type="PANTHER" id="PTHR34987:SF6">
    <property type="entry name" value="ALPHA-L-RHAMNOSIDASE SIX-HAIRPIN GLYCOSIDASE DOMAIN-CONTAINING PROTEIN"/>
    <property type="match status" value="1"/>
</dbReference>
<accession>G5H8I2</accession>
<dbReference type="SUPFAM" id="SSF48208">
    <property type="entry name" value="Six-hairpin glycosidases"/>
    <property type="match status" value="1"/>
</dbReference>
<evidence type="ECO:0000259" key="3">
    <source>
        <dbReference type="Pfam" id="PF17390"/>
    </source>
</evidence>